<dbReference type="KEGG" id="pvn:A7sIIA15_06580"/>
<accession>A0A249KUN4</accession>
<dbReference type="Pfam" id="PF00535">
    <property type="entry name" value="Glycos_transf_2"/>
    <property type="match status" value="1"/>
</dbReference>
<dbReference type="CDD" id="cd00761">
    <property type="entry name" value="Glyco_tranf_GTA_type"/>
    <property type="match status" value="1"/>
</dbReference>
<proteinExistence type="predicted"/>
<feature type="domain" description="Glycosyltransferase 2-like" evidence="1">
    <location>
        <begin position="8"/>
        <end position="116"/>
    </location>
</feature>
<sequence length="309" mass="35386">MTTQLAPIVIFAFNRPNHLAELLKSLSQNKEFAESELYIYVDGPRDSSGLKLVQETREVAKSFLGVKAKHLVMREQNLGLGSSLKTGVTEVLSKSDKIIVLEDDLIVTNSFLKYMNAGLTKYQTEPKVASIHGYCFGFDQPIKDPFFLRGADCLGWATWKDRWESINWDPRVLLNRIENLGQIQDFNLDGSHSYYSALQGEAKKGFHSWAIYWHASMFSEGRLTLFPGTSLVEYAGADGSGTHVVENSEFWKTEISTETNWVFPEVIAESEVGREQLIAYYYRIFPKLPLLGRIFRRIKFEFKRQFKLI</sequence>
<keyword evidence="3" id="KW-1185">Reference proteome</keyword>
<name>A0A249KUN4_9ACTN</name>
<dbReference type="SUPFAM" id="SSF53448">
    <property type="entry name" value="Nucleotide-diphospho-sugar transferases"/>
    <property type="match status" value="1"/>
</dbReference>
<dbReference type="RefSeq" id="WP_190279133.1">
    <property type="nucleotide sequence ID" value="NZ_CP016776.1"/>
</dbReference>
<keyword evidence="2" id="KW-0808">Transferase</keyword>
<reference evidence="2 3" key="1">
    <citation type="submission" date="2016-07" db="EMBL/GenBank/DDBJ databases">
        <title>High microdiversification within the ubiquitous acI lineage of Actinobacteria.</title>
        <authorList>
            <person name="Neuenschwander S.M."/>
            <person name="Salcher M."/>
            <person name="Ghai R."/>
            <person name="Pernthaler J."/>
        </authorList>
    </citation>
    <scope>NUCLEOTIDE SEQUENCE [LARGE SCALE GENOMIC DNA]</scope>
    <source>
        <strain evidence="2">MMS-IIA-15</strain>
    </source>
</reference>
<dbReference type="InterPro" id="IPR001173">
    <property type="entry name" value="Glyco_trans_2-like"/>
</dbReference>
<dbReference type="AlphaFoldDB" id="A0A249KUN4"/>
<protein>
    <submittedName>
        <fullName evidence="2">Glycosyltransferase</fullName>
    </submittedName>
</protein>
<evidence type="ECO:0000313" key="2">
    <source>
        <dbReference type="EMBL" id="ASY20491.1"/>
    </source>
</evidence>
<dbReference type="GO" id="GO:0016740">
    <property type="term" value="F:transferase activity"/>
    <property type="evidence" value="ECO:0007669"/>
    <property type="project" value="UniProtKB-KW"/>
</dbReference>
<organism evidence="2 3">
    <name type="scientific">Candidatus Planktophila vernalis</name>
    <dbReference type="NCBI Taxonomy" id="1884907"/>
    <lineage>
        <taxon>Bacteria</taxon>
        <taxon>Bacillati</taxon>
        <taxon>Actinomycetota</taxon>
        <taxon>Actinomycetes</taxon>
        <taxon>Candidatus Nanopelagicales</taxon>
        <taxon>Candidatus Nanopelagicaceae</taxon>
        <taxon>Candidatus Planktophila</taxon>
    </lineage>
</organism>
<dbReference type="Proteomes" id="UP000217186">
    <property type="component" value="Chromosome"/>
</dbReference>
<evidence type="ECO:0000259" key="1">
    <source>
        <dbReference type="Pfam" id="PF00535"/>
    </source>
</evidence>
<dbReference type="InterPro" id="IPR029044">
    <property type="entry name" value="Nucleotide-diphossugar_trans"/>
</dbReference>
<dbReference type="EMBL" id="CP016776">
    <property type="protein sequence ID" value="ASY20491.1"/>
    <property type="molecule type" value="Genomic_DNA"/>
</dbReference>
<dbReference type="Gene3D" id="3.90.550.10">
    <property type="entry name" value="Spore Coat Polysaccharide Biosynthesis Protein SpsA, Chain A"/>
    <property type="match status" value="1"/>
</dbReference>
<evidence type="ECO:0000313" key="3">
    <source>
        <dbReference type="Proteomes" id="UP000217186"/>
    </source>
</evidence>
<gene>
    <name evidence="2" type="ORF">A7sIIA15_06580</name>
</gene>